<keyword evidence="3" id="KW-1185">Reference proteome</keyword>
<sequence>MVIDLFSRKVVGWAMAPNMPAKLVCDALHMAVQQRRPGEGLIVHSDRGSQYASAQYQAKLASHGFICSMSRKGNCWDNAVAERFFLNLKMERVWQREYANHAEAKVDIAAYIVGFYNSERLHSVLGNLPPSVYERNMAAKKPIVVSEFT</sequence>
<dbReference type="GO" id="GO:0015074">
    <property type="term" value="P:DNA integration"/>
    <property type="evidence" value="ECO:0007669"/>
    <property type="project" value="InterPro"/>
</dbReference>
<proteinExistence type="predicted"/>
<name>A0A418XFZ7_9BURK</name>
<comment type="caution">
    <text evidence="2">The sequence shown here is derived from an EMBL/GenBank/DDBJ whole genome shotgun (WGS) entry which is preliminary data.</text>
</comment>
<protein>
    <submittedName>
        <fullName evidence="2">IS3 family transposase</fullName>
    </submittedName>
</protein>
<dbReference type="Proteomes" id="UP000284006">
    <property type="component" value="Unassembled WGS sequence"/>
</dbReference>
<dbReference type="GO" id="GO:0003676">
    <property type="term" value="F:nucleic acid binding"/>
    <property type="evidence" value="ECO:0007669"/>
    <property type="project" value="InterPro"/>
</dbReference>
<gene>
    <name evidence="2" type="ORF">D3872_19920</name>
</gene>
<dbReference type="AlphaFoldDB" id="A0A418XFZ7"/>
<reference evidence="2 3" key="1">
    <citation type="submission" date="2018-09" db="EMBL/GenBank/DDBJ databases">
        <authorList>
            <person name="Zhu H."/>
        </authorList>
    </citation>
    <scope>NUCLEOTIDE SEQUENCE [LARGE SCALE GENOMIC DNA]</scope>
    <source>
        <strain evidence="2 3">K1S02-61</strain>
    </source>
</reference>
<dbReference type="Pfam" id="PF13333">
    <property type="entry name" value="rve_2"/>
    <property type="match status" value="1"/>
</dbReference>
<dbReference type="InterPro" id="IPR012337">
    <property type="entry name" value="RNaseH-like_sf"/>
</dbReference>
<dbReference type="SUPFAM" id="SSF53098">
    <property type="entry name" value="Ribonuclease H-like"/>
    <property type="match status" value="1"/>
</dbReference>
<evidence type="ECO:0000313" key="2">
    <source>
        <dbReference type="EMBL" id="RJG11394.1"/>
    </source>
</evidence>
<accession>A0A418XFZ7</accession>
<dbReference type="NCBIfam" id="NF033516">
    <property type="entry name" value="transpos_IS3"/>
    <property type="match status" value="1"/>
</dbReference>
<dbReference type="PROSITE" id="PS50994">
    <property type="entry name" value="INTEGRASE"/>
    <property type="match status" value="1"/>
</dbReference>
<dbReference type="InterPro" id="IPR050900">
    <property type="entry name" value="Transposase_IS3/IS150/IS904"/>
</dbReference>
<dbReference type="PANTHER" id="PTHR46889:SF4">
    <property type="entry name" value="TRANSPOSASE INSO FOR INSERTION SEQUENCE ELEMENT IS911B-RELATED"/>
    <property type="match status" value="1"/>
</dbReference>
<dbReference type="Gene3D" id="3.30.420.10">
    <property type="entry name" value="Ribonuclease H-like superfamily/Ribonuclease H"/>
    <property type="match status" value="1"/>
</dbReference>
<evidence type="ECO:0000259" key="1">
    <source>
        <dbReference type="PROSITE" id="PS50994"/>
    </source>
</evidence>
<dbReference type="PANTHER" id="PTHR46889">
    <property type="entry name" value="TRANSPOSASE INSF FOR INSERTION SEQUENCE IS3B-RELATED"/>
    <property type="match status" value="1"/>
</dbReference>
<evidence type="ECO:0000313" key="3">
    <source>
        <dbReference type="Proteomes" id="UP000284006"/>
    </source>
</evidence>
<dbReference type="Pfam" id="PF00665">
    <property type="entry name" value="rve"/>
    <property type="match status" value="1"/>
</dbReference>
<dbReference type="InterPro" id="IPR001584">
    <property type="entry name" value="Integrase_cat-core"/>
</dbReference>
<dbReference type="EMBL" id="QYUP01000149">
    <property type="protein sequence ID" value="RJG11394.1"/>
    <property type="molecule type" value="Genomic_DNA"/>
</dbReference>
<feature type="domain" description="Integrase catalytic" evidence="1">
    <location>
        <begin position="1"/>
        <end position="137"/>
    </location>
</feature>
<dbReference type="InterPro" id="IPR036397">
    <property type="entry name" value="RNaseH_sf"/>
</dbReference>
<dbReference type="InterPro" id="IPR048020">
    <property type="entry name" value="Transpos_IS3"/>
</dbReference>
<organism evidence="2 3">
    <name type="scientific">Massilia cavernae</name>
    <dbReference type="NCBI Taxonomy" id="2320864"/>
    <lineage>
        <taxon>Bacteria</taxon>
        <taxon>Pseudomonadati</taxon>
        <taxon>Pseudomonadota</taxon>
        <taxon>Betaproteobacteria</taxon>
        <taxon>Burkholderiales</taxon>
        <taxon>Oxalobacteraceae</taxon>
        <taxon>Telluria group</taxon>
        <taxon>Massilia</taxon>
    </lineage>
</organism>